<organism evidence="2 3">
    <name type="scientific">Mycobacterium tuberculosis</name>
    <dbReference type="NCBI Taxonomy" id="1773"/>
    <lineage>
        <taxon>Bacteria</taxon>
        <taxon>Bacillati</taxon>
        <taxon>Actinomycetota</taxon>
        <taxon>Actinomycetes</taxon>
        <taxon>Mycobacteriales</taxon>
        <taxon>Mycobacteriaceae</taxon>
        <taxon>Mycobacterium</taxon>
        <taxon>Mycobacterium tuberculosis complex</taxon>
    </lineage>
</organism>
<sequence>MHHHGGVLPMWPTSHLGVPAGLNQTQKRLNIARQRGPLIRHTVAVVVITLVLGDQRIQMRLQRRIELRRLHVRKLDSPTTELLIGAPGDRGPRFRPKIRFGFGSRFQLERGPQLIHRGNAGQLRIMRIRTLTRPPRDHPNLIQRQPPLPHTPGAARKLRQPPRHRGDRVGVA</sequence>
<evidence type="ECO:0000256" key="1">
    <source>
        <dbReference type="SAM" id="MobiDB-lite"/>
    </source>
</evidence>
<gene>
    <name evidence="2" type="ORF">ERS007720_04718</name>
</gene>
<evidence type="ECO:0000313" key="3">
    <source>
        <dbReference type="Proteomes" id="UP000044938"/>
    </source>
</evidence>
<dbReference type="Proteomes" id="UP000044938">
    <property type="component" value="Unassembled WGS sequence"/>
</dbReference>
<feature type="compositionally biased region" description="Basic residues" evidence="1">
    <location>
        <begin position="156"/>
        <end position="166"/>
    </location>
</feature>
<name>A0A655JRZ8_MYCTX</name>
<proteinExistence type="predicted"/>
<accession>A0A655JRZ8</accession>
<reference evidence="2 3" key="1">
    <citation type="submission" date="2015-03" db="EMBL/GenBank/DDBJ databases">
        <authorList>
            <consortium name="Pathogen Informatics"/>
        </authorList>
    </citation>
    <scope>NUCLEOTIDE SEQUENCE [LARGE SCALE GENOMIC DNA]</scope>
    <source>
        <strain evidence="2 3">M09401471</strain>
    </source>
</reference>
<evidence type="ECO:0000313" key="2">
    <source>
        <dbReference type="EMBL" id="COX60503.1"/>
    </source>
</evidence>
<feature type="region of interest" description="Disordered" evidence="1">
    <location>
        <begin position="132"/>
        <end position="172"/>
    </location>
</feature>
<dbReference type="AlphaFoldDB" id="A0A655JRZ8"/>
<protein>
    <submittedName>
        <fullName evidence="2">Uncharacterized protein</fullName>
    </submittedName>
</protein>
<dbReference type="EMBL" id="CSAJ01001108">
    <property type="protein sequence ID" value="COX60503.1"/>
    <property type="molecule type" value="Genomic_DNA"/>
</dbReference>